<organism evidence="2 3">
    <name type="scientific">Tribolium castaneum</name>
    <name type="common">Red flour beetle</name>
    <dbReference type="NCBI Taxonomy" id="7070"/>
    <lineage>
        <taxon>Eukaryota</taxon>
        <taxon>Metazoa</taxon>
        <taxon>Ecdysozoa</taxon>
        <taxon>Arthropoda</taxon>
        <taxon>Hexapoda</taxon>
        <taxon>Insecta</taxon>
        <taxon>Pterygota</taxon>
        <taxon>Neoptera</taxon>
        <taxon>Endopterygota</taxon>
        <taxon>Coleoptera</taxon>
        <taxon>Polyphaga</taxon>
        <taxon>Cucujiformia</taxon>
        <taxon>Tenebrionidae</taxon>
        <taxon>Tenebrionidae incertae sedis</taxon>
        <taxon>Tribolium</taxon>
    </lineage>
</organism>
<reference evidence="2 3" key="1">
    <citation type="journal article" date="2008" name="Nature">
        <title>The genome of the model beetle and pest Tribolium castaneum.</title>
        <authorList>
            <consortium name="Tribolium Genome Sequencing Consortium"/>
            <person name="Richards S."/>
            <person name="Gibbs R.A."/>
            <person name="Weinstock G.M."/>
            <person name="Brown S.J."/>
            <person name="Denell R."/>
            <person name="Beeman R.W."/>
            <person name="Gibbs R."/>
            <person name="Beeman R.W."/>
            <person name="Brown S.J."/>
            <person name="Bucher G."/>
            <person name="Friedrich M."/>
            <person name="Grimmelikhuijzen C.J."/>
            <person name="Klingler M."/>
            <person name="Lorenzen M."/>
            <person name="Richards S."/>
            <person name="Roth S."/>
            <person name="Schroder R."/>
            <person name="Tautz D."/>
            <person name="Zdobnov E.M."/>
            <person name="Muzny D."/>
            <person name="Gibbs R.A."/>
            <person name="Weinstock G.M."/>
            <person name="Attaway T."/>
            <person name="Bell S."/>
            <person name="Buhay C.J."/>
            <person name="Chandrabose M.N."/>
            <person name="Chavez D."/>
            <person name="Clerk-Blankenburg K.P."/>
            <person name="Cree A."/>
            <person name="Dao M."/>
            <person name="Davis C."/>
            <person name="Chacko J."/>
            <person name="Dinh H."/>
            <person name="Dugan-Rocha S."/>
            <person name="Fowler G."/>
            <person name="Garner T.T."/>
            <person name="Garnes J."/>
            <person name="Gnirke A."/>
            <person name="Hawes A."/>
            <person name="Hernandez J."/>
            <person name="Hines S."/>
            <person name="Holder M."/>
            <person name="Hume J."/>
            <person name="Jhangiani S.N."/>
            <person name="Joshi V."/>
            <person name="Khan Z.M."/>
            <person name="Jackson L."/>
            <person name="Kovar C."/>
            <person name="Kowis A."/>
            <person name="Lee S."/>
            <person name="Lewis L.R."/>
            <person name="Margolis J."/>
            <person name="Morgan M."/>
            <person name="Nazareth L.V."/>
            <person name="Nguyen N."/>
            <person name="Okwuonu G."/>
            <person name="Parker D."/>
            <person name="Richards S."/>
            <person name="Ruiz S.J."/>
            <person name="Santibanez J."/>
            <person name="Savard J."/>
            <person name="Scherer S.E."/>
            <person name="Schneider B."/>
            <person name="Sodergren E."/>
            <person name="Tautz D."/>
            <person name="Vattahil S."/>
            <person name="Villasana D."/>
            <person name="White C.S."/>
            <person name="Wright R."/>
            <person name="Park Y."/>
            <person name="Beeman R.W."/>
            <person name="Lord J."/>
            <person name="Oppert B."/>
            <person name="Lorenzen M."/>
            <person name="Brown S."/>
            <person name="Wang L."/>
            <person name="Savard J."/>
            <person name="Tautz D."/>
            <person name="Richards S."/>
            <person name="Weinstock G."/>
            <person name="Gibbs R.A."/>
            <person name="Liu Y."/>
            <person name="Worley K."/>
            <person name="Weinstock G."/>
            <person name="Elsik C.G."/>
            <person name="Reese J.T."/>
            <person name="Elhaik E."/>
            <person name="Landan G."/>
            <person name="Graur D."/>
            <person name="Arensburger P."/>
            <person name="Atkinson P."/>
            <person name="Beeman R.W."/>
            <person name="Beidler J."/>
            <person name="Brown S.J."/>
            <person name="Demuth J.P."/>
            <person name="Drury D.W."/>
            <person name="Du Y.Z."/>
            <person name="Fujiwara H."/>
            <person name="Lorenzen M."/>
            <person name="Maselli V."/>
            <person name="Osanai M."/>
            <person name="Park Y."/>
            <person name="Robertson H.M."/>
            <person name="Tu Z."/>
            <person name="Wang J.J."/>
            <person name="Wang S."/>
            <person name="Richards S."/>
            <person name="Song H."/>
            <person name="Zhang L."/>
            <person name="Sodergren E."/>
            <person name="Werner D."/>
            <person name="Stanke M."/>
            <person name="Morgenstern B."/>
            <person name="Solovyev V."/>
            <person name="Kosarev P."/>
            <person name="Brown G."/>
            <person name="Chen H.C."/>
            <person name="Ermolaeva O."/>
            <person name="Hlavina W."/>
            <person name="Kapustin Y."/>
            <person name="Kiryutin B."/>
            <person name="Kitts P."/>
            <person name="Maglott D."/>
            <person name="Pruitt K."/>
            <person name="Sapojnikov V."/>
            <person name="Souvorov A."/>
            <person name="Mackey A.J."/>
            <person name="Waterhouse R.M."/>
            <person name="Wyder S."/>
            <person name="Zdobnov E.M."/>
            <person name="Zdobnov E.M."/>
            <person name="Wyder S."/>
            <person name="Kriventseva E.V."/>
            <person name="Kadowaki T."/>
            <person name="Bork P."/>
            <person name="Aranda M."/>
            <person name="Bao R."/>
            <person name="Beermann A."/>
            <person name="Berns N."/>
            <person name="Bolognesi R."/>
            <person name="Bonneton F."/>
            <person name="Bopp D."/>
            <person name="Brown S.J."/>
            <person name="Bucher G."/>
            <person name="Butts T."/>
            <person name="Chaumot A."/>
            <person name="Denell R.E."/>
            <person name="Ferrier D.E."/>
            <person name="Friedrich M."/>
            <person name="Gordon C.M."/>
            <person name="Jindra M."/>
            <person name="Klingler M."/>
            <person name="Lan Q."/>
            <person name="Lattorff H.M."/>
            <person name="Laudet V."/>
            <person name="von Levetsow C."/>
            <person name="Liu Z."/>
            <person name="Lutz R."/>
            <person name="Lynch J.A."/>
            <person name="da Fonseca R.N."/>
            <person name="Posnien N."/>
            <person name="Reuter R."/>
            <person name="Roth S."/>
            <person name="Savard J."/>
            <person name="Schinko J.B."/>
            <person name="Schmitt C."/>
            <person name="Schoppmeier M."/>
            <person name="Schroder R."/>
            <person name="Shippy T.D."/>
            <person name="Simonnet F."/>
            <person name="Marques-Souza H."/>
            <person name="Tautz D."/>
            <person name="Tomoyasu Y."/>
            <person name="Trauner J."/>
            <person name="Van der Zee M."/>
            <person name="Vervoort M."/>
            <person name="Wittkopp N."/>
            <person name="Wimmer E.A."/>
            <person name="Yang X."/>
            <person name="Jones A.K."/>
            <person name="Sattelle D.B."/>
            <person name="Ebert P.R."/>
            <person name="Nelson D."/>
            <person name="Scott J.G."/>
            <person name="Beeman R.W."/>
            <person name="Muthukrishnan S."/>
            <person name="Kramer K.J."/>
            <person name="Arakane Y."/>
            <person name="Beeman R.W."/>
            <person name="Zhu Q."/>
            <person name="Hogenkamp D."/>
            <person name="Dixit R."/>
            <person name="Oppert B."/>
            <person name="Jiang H."/>
            <person name="Zou Z."/>
            <person name="Marshall J."/>
            <person name="Elpidina E."/>
            <person name="Vinokurov K."/>
            <person name="Oppert C."/>
            <person name="Zou Z."/>
            <person name="Evans J."/>
            <person name="Lu Z."/>
            <person name="Zhao P."/>
            <person name="Sumathipala N."/>
            <person name="Altincicek B."/>
            <person name="Vilcinskas A."/>
            <person name="Williams M."/>
            <person name="Hultmark D."/>
            <person name="Hetru C."/>
            <person name="Jiang H."/>
            <person name="Grimmelikhuijzen C.J."/>
            <person name="Hauser F."/>
            <person name="Cazzamali G."/>
            <person name="Williamson M."/>
            <person name="Park Y."/>
            <person name="Li B."/>
            <person name="Tanaka Y."/>
            <person name="Predel R."/>
            <person name="Neupert S."/>
            <person name="Schachtner J."/>
            <person name="Verleyen P."/>
            <person name="Raible F."/>
            <person name="Bork P."/>
            <person name="Friedrich M."/>
            <person name="Walden K.K."/>
            <person name="Robertson H.M."/>
            <person name="Angeli S."/>
            <person name="Foret S."/>
            <person name="Bucher G."/>
            <person name="Schuetz S."/>
            <person name="Maleszka R."/>
            <person name="Wimmer E.A."/>
            <person name="Beeman R.W."/>
            <person name="Lorenzen M."/>
            <person name="Tomoyasu Y."/>
            <person name="Miller S.C."/>
            <person name="Grossmann D."/>
            <person name="Bucher G."/>
        </authorList>
    </citation>
    <scope>NUCLEOTIDE SEQUENCE [LARGE SCALE GENOMIC DNA]</scope>
    <source>
        <strain evidence="2 3">Georgia GA2</strain>
    </source>
</reference>
<evidence type="ECO:0000313" key="2">
    <source>
        <dbReference type="EMBL" id="KYB25387.1"/>
    </source>
</evidence>
<sequence length="120" mass="12609">MMSCPLPIVPVIQTLPTINSQPDYPIHIGIKHPVVVFLRELLSSSACVPESVVGLQVLGAVAVAAAAAACIRLYRCGVCGRDARMGSSMAQVRQWLGACLSPWCGTVRARKPASAAVHTS</sequence>
<name>A0A139WBS9_TRICA</name>
<keyword evidence="3" id="KW-1185">Reference proteome</keyword>
<dbReference type="AlphaFoldDB" id="A0A139WBS9"/>
<dbReference type="Proteomes" id="UP000007266">
    <property type="component" value="Linkage group 9"/>
</dbReference>
<keyword evidence="1" id="KW-0812">Transmembrane</keyword>
<keyword evidence="1" id="KW-0472">Membrane</keyword>
<evidence type="ECO:0000313" key="3">
    <source>
        <dbReference type="Proteomes" id="UP000007266"/>
    </source>
</evidence>
<dbReference type="InParanoid" id="A0A139WBS9"/>
<gene>
    <name evidence="2" type="primary">AUGUSTUS-3.0.2_34450</name>
    <name evidence="2" type="ORF">TcasGA2_TC034450</name>
</gene>
<protein>
    <submittedName>
        <fullName evidence="2">Uncharacterized protein</fullName>
    </submittedName>
</protein>
<accession>A0A139WBS9</accession>
<keyword evidence="1" id="KW-1133">Transmembrane helix</keyword>
<evidence type="ECO:0000256" key="1">
    <source>
        <dbReference type="SAM" id="Phobius"/>
    </source>
</evidence>
<feature type="transmembrane region" description="Helical" evidence="1">
    <location>
        <begin position="53"/>
        <end position="74"/>
    </location>
</feature>
<reference evidence="2 3" key="2">
    <citation type="journal article" date="2010" name="Nucleic Acids Res.">
        <title>BeetleBase in 2010: revisions to provide comprehensive genomic information for Tribolium castaneum.</title>
        <authorList>
            <person name="Kim H.S."/>
            <person name="Murphy T."/>
            <person name="Xia J."/>
            <person name="Caragea D."/>
            <person name="Park Y."/>
            <person name="Beeman R.W."/>
            <person name="Lorenzen M.D."/>
            <person name="Butcher S."/>
            <person name="Manak J.R."/>
            <person name="Brown S.J."/>
        </authorList>
    </citation>
    <scope>GENOME REANNOTATION</scope>
    <source>
        <strain evidence="2 3">Georgia GA2</strain>
    </source>
</reference>
<dbReference type="EMBL" id="KQ971372">
    <property type="protein sequence ID" value="KYB25387.1"/>
    <property type="molecule type" value="Genomic_DNA"/>
</dbReference>
<proteinExistence type="predicted"/>